<dbReference type="AlphaFoldDB" id="A0A644T4K1"/>
<name>A0A644T4K1_9ZZZZ</name>
<sequence length="84" mass="10087">MSTLNKNEYKGKKYKIFEIGIREHEIVKMSGETPISFHQKKSSIKKYRLENQEFILDKREIGSWSEVVRFLKENDKTNWEKGAY</sequence>
<gene>
    <name evidence="1" type="ORF">SDC9_07447</name>
</gene>
<protein>
    <submittedName>
        <fullName evidence="1">Uncharacterized protein</fullName>
    </submittedName>
</protein>
<evidence type="ECO:0000313" key="1">
    <source>
        <dbReference type="EMBL" id="MPL61858.1"/>
    </source>
</evidence>
<dbReference type="EMBL" id="VSSQ01000016">
    <property type="protein sequence ID" value="MPL61858.1"/>
    <property type="molecule type" value="Genomic_DNA"/>
</dbReference>
<proteinExistence type="predicted"/>
<reference evidence="1" key="1">
    <citation type="submission" date="2019-08" db="EMBL/GenBank/DDBJ databases">
        <authorList>
            <person name="Kucharzyk K."/>
            <person name="Murdoch R.W."/>
            <person name="Higgins S."/>
            <person name="Loffler F."/>
        </authorList>
    </citation>
    <scope>NUCLEOTIDE SEQUENCE</scope>
</reference>
<comment type="caution">
    <text evidence="1">The sequence shown here is derived from an EMBL/GenBank/DDBJ whole genome shotgun (WGS) entry which is preliminary data.</text>
</comment>
<accession>A0A644T4K1</accession>
<organism evidence="1">
    <name type="scientific">bioreactor metagenome</name>
    <dbReference type="NCBI Taxonomy" id="1076179"/>
    <lineage>
        <taxon>unclassified sequences</taxon>
        <taxon>metagenomes</taxon>
        <taxon>ecological metagenomes</taxon>
    </lineage>
</organism>